<dbReference type="EMBL" id="AGWX01000004">
    <property type="protein sequence ID" value="EKS36252.1"/>
    <property type="molecule type" value="Genomic_DNA"/>
</dbReference>
<reference evidence="2 3" key="1">
    <citation type="submission" date="2012-04" db="EMBL/GenBank/DDBJ databases">
        <title>The Genome Sequence of Afipia broomeae ATCC 49717.</title>
        <authorList>
            <consortium name="The Broad Institute Genome Sequencing Platform"/>
            <person name="Earl A."/>
            <person name="Ward D."/>
            <person name="Feldgarden M."/>
            <person name="Gevers D."/>
            <person name="Huys G."/>
            <person name="Walker B."/>
            <person name="Young S.K."/>
            <person name="Zeng Q."/>
            <person name="Gargeya S."/>
            <person name="Fitzgerald M."/>
            <person name="Haas B."/>
            <person name="Abouelleil A."/>
            <person name="Alvarado L."/>
            <person name="Arachchi H.M."/>
            <person name="Berlin A."/>
            <person name="Chapman S.B."/>
            <person name="Goldberg J."/>
            <person name="Griggs A."/>
            <person name="Gujja S."/>
            <person name="Hansen M."/>
            <person name="Howarth C."/>
            <person name="Imamovic A."/>
            <person name="Larimer J."/>
            <person name="McCowen C."/>
            <person name="Montmayeur A."/>
            <person name="Murphy C."/>
            <person name="Neiman D."/>
            <person name="Pearson M."/>
            <person name="Priest M."/>
            <person name="Roberts A."/>
            <person name="Saif S."/>
            <person name="Shea T."/>
            <person name="Sisk P."/>
            <person name="Sykes S."/>
            <person name="Wortman J."/>
            <person name="Nusbaum C."/>
            <person name="Birren B."/>
        </authorList>
    </citation>
    <scope>NUCLEOTIDE SEQUENCE [LARGE SCALE GENOMIC DNA]</scope>
    <source>
        <strain evidence="2 3">ATCC 49717</strain>
    </source>
</reference>
<dbReference type="Proteomes" id="UP000001096">
    <property type="component" value="Unassembled WGS sequence"/>
</dbReference>
<dbReference type="AlphaFoldDB" id="K8P103"/>
<evidence type="ECO:0000313" key="2">
    <source>
        <dbReference type="EMBL" id="EKS36252.1"/>
    </source>
</evidence>
<proteinExistence type="predicted"/>
<evidence type="ECO:0000256" key="1">
    <source>
        <dbReference type="SAM" id="MobiDB-lite"/>
    </source>
</evidence>
<feature type="region of interest" description="Disordered" evidence="1">
    <location>
        <begin position="14"/>
        <end position="59"/>
    </location>
</feature>
<organism evidence="2 3">
    <name type="scientific">Afipia broomeae ATCC 49717</name>
    <dbReference type="NCBI Taxonomy" id="883078"/>
    <lineage>
        <taxon>Bacteria</taxon>
        <taxon>Pseudomonadati</taxon>
        <taxon>Pseudomonadota</taxon>
        <taxon>Alphaproteobacteria</taxon>
        <taxon>Hyphomicrobiales</taxon>
        <taxon>Nitrobacteraceae</taxon>
        <taxon>Afipia</taxon>
    </lineage>
</organism>
<name>K8P103_9BRAD</name>
<comment type="caution">
    <text evidence="2">The sequence shown here is derived from an EMBL/GenBank/DDBJ whole genome shotgun (WGS) entry which is preliminary data.</text>
</comment>
<sequence>MFSLIRLIQRWLWPAGDETPSPAQDSTSMADLVRLLETDAEPSDPAGTSKTDAADGSGA</sequence>
<protein>
    <submittedName>
        <fullName evidence="2">Uncharacterized protein</fullName>
    </submittedName>
</protein>
<accession>K8P103</accession>
<evidence type="ECO:0000313" key="3">
    <source>
        <dbReference type="Proteomes" id="UP000001096"/>
    </source>
</evidence>
<gene>
    <name evidence="2" type="ORF">HMPREF9695_02670</name>
</gene>
<keyword evidence="3" id="KW-1185">Reference proteome</keyword>
<dbReference type="HOGENOM" id="CLU_2949899_0_0_5"/>